<protein>
    <submittedName>
        <fullName evidence="1">Uncharacterized protein</fullName>
    </submittedName>
</protein>
<proteinExistence type="predicted"/>
<accession>A0ACC1JHG6</accession>
<keyword evidence="2" id="KW-1185">Reference proteome</keyword>
<evidence type="ECO:0000313" key="2">
    <source>
        <dbReference type="Proteomes" id="UP001150603"/>
    </source>
</evidence>
<sequence>MPEAPKGDDFLLAHVQGASESQPPPKPSKQPLPDNVADQIHPLIRQRKLETPEDIAAWIAERKSKYPTKVDPAKTPDSVPEQPSKRKREEETNPLDMLAGYGSDSESDSAPEQTSTKPQIKATPFQPQSMAPNEDKRKLRVCKYFLKKSCHKGAQCPFAHPESVKQKQEEQKAAEASVAAVQRGGSLLGMLLAKDIERENYRIWQCLQHIVEKEYFKVPVKYDLLFRK</sequence>
<organism evidence="1 2">
    <name type="scientific">Linderina macrospora</name>
    <dbReference type="NCBI Taxonomy" id="4868"/>
    <lineage>
        <taxon>Eukaryota</taxon>
        <taxon>Fungi</taxon>
        <taxon>Fungi incertae sedis</taxon>
        <taxon>Zoopagomycota</taxon>
        <taxon>Kickxellomycotina</taxon>
        <taxon>Kickxellomycetes</taxon>
        <taxon>Kickxellales</taxon>
        <taxon>Kickxellaceae</taxon>
        <taxon>Linderina</taxon>
    </lineage>
</organism>
<dbReference type="EMBL" id="JANBPW010000040">
    <property type="protein sequence ID" value="KAJ1951212.1"/>
    <property type="molecule type" value="Genomic_DNA"/>
</dbReference>
<reference evidence="1" key="1">
    <citation type="submission" date="2022-07" db="EMBL/GenBank/DDBJ databases">
        <title>Phylogenomic reconstructions and comparative analyses of Kickxellomycotina fungi.</title>
        <authorList>
            <person name="Reynolds N.K."/>
            <person name="Stajich J.E."/>
            <person name="Barry K."/>
            <person name="Grigoriev I.V."/>
            <person name="Crous P."/>
            <person name="Smith M.E."/>
        </authorList>
    </citation>
    <scope>NUCLEOTIDE SEQUENCE</scope>
    <source>
        <strain evidence="1">NRRL 5244</strain>
    </source>
</reference>
<evidence type="ECO:0000313" key="1">
    <source>
        <dbReference type="EMBL" id="KAJ1951212.1"/>
    </source>
</evidence>
<gene>
    <name evidence="1" type="ORF">FBU59_000297</name>
</gene>
<comment type="caution">
    <text evidence="1">The sequence shown here is derived from an EMBL/GenBank/DDBJ whole genome shotgun (WGS) entry which is preliminary data.</text>
</comment>
<dbReference type="Proteomes" id="UP001150603">
    <property type="component" value="Unassembled WGS sequence"/>
</dbReference>
<name>A0ACC1JHG6_9FUNG</name>